<comment type="caution">
    <text evidence="1">The sequence shown here is derived from an EMBL/GenBank/DDBJ whole genome shotgun (WGS) entry which is preliminary data.</text>
</comment>
<sequence length="93" mass="10079">MRADHGFGWRRTQPLAHTGTQVDEAKALIATSKLKILACDNLDEAAKMASGHSLFTSREGESAREGLLLGSHGIFSLLAAAVKLFHNFMTLKL</sequence>
<evidence type="ECO:0000313" key="2">
    <source>
        <dbReference type="Proteomes" id="UP000821866"/>
    </source>
</evidence>
<dbReference type="AlphaFoldDB" id="A0A9J6D6N2"/>
<evidence type="ECO:0000313" key="1">
    <source>
        <dbReference type="EMBL" id="KAH8009698.1"/>
    </source>
</evidence>
<dbReference type="Proteomes" id="UP000821866">
    <property type="component" value="Chromosome 9"/>
</dbReference>
<dbReference type="EMBL" id="JABSTU010000011">
    <property type="protein sequence ID" value="KAH8009698.1"/>
    <property type="molecule type" value="Genomic_DNA"/>
</dbReference>
<gene>
    <name evidence="1" type="ORF">HPB51_019009</name>
</gene>
<reference evidence="1" key="1">
    <citation type="journal article" date="2020" name="Cell">
        <title>Large-Scale Comparative Analyses of Tick Genomes Elucidate Their Genetic Diversity and Vector Capacities.</title>
        <authorList>
            <consortium name="Tick Genome and Microbiome Consortium (TIGMIC)"/>
            <person name="Jia N."/>
            <person name="Wang J."/>
            <person name="Shi W."/>
            <person name="Du L."/>
            <person name="Sun Y."/>
            <person name="Zhan W."/>
            <person name="Jiang J.F."/>
            <person name="Wang Q."/>
            <person name="Zhang B."/>
            <person name="Ji P."/>
            <person name="Bell-Sakyi L."/>
            <person name="Cui X.M."/>
            <person name="Yuan T.T."/>
            <person name="Jiang B.G."/>
            <person name="Yang W.F."/>
            <person name="Lam T.T."/>
            <person name="Chang Q.C."/>
            <person name="Ding S.J."/>
            <person name="Wang X.J."/>
            <person name="Zhu J.G."/>
            <person name="Ruan X.D."/>
            <person name="Zhao L."/>
            <person name="Wei J.T."/>
            <person name="Ye R.Z."/>
            <person name="Que T.C."/>
            <person name="Du C.H."/>
            <person name="Zhou Y.H."/>
            <person name="Cheng J.X."/>
            <person name="Dai P.F."/>
            <person name="Guo W.B."/>
            <person name="Han X.H."/>
            <person name="Huang E.J."/>
            <person name="Li L.F."/>
            <person name="Wei W."/>
            <person name="Gao Y.C."/>
            <person name="Liu J.Z."/>
            <person name="Shao H.Z."/>
            <person name="Wang X."/>
            <person name="Wang C.C."/>
            <person name="Yang T.C."/>
            <person name="Huo Q.B."/>
            <person name="Li W."/>
            <person name="Chen H.Y."/>
            <person name="Chen S.E."/>
            <person name="Zhou L.G."/>
            <person name="Ni X.B."/>
            <person name="Tian J.H."/>
            <person name="Sheng Y."/>
            <person name="Liu T."/>
            <person name="Pan Y.S."/>
            <person name="Xia L.Y."/>
            <person name="Li J."/>
            <person name="Zhao F."/>
            <person name="Cao W.C."/>
        </authorList>
    </citation>
    <scope>NUCLEOTIDE SEQUENCE</scope>
    <source>
        <strain evidence="1">Rmic-2018</strain>
    </source>
</reference>
<protein>
    <submittedName>
        <fullName evidence="1">Uncharacterized protein</fullName>
    </submittedName>
</protein>
<reference evidence="1" key="2">
    <citation type="submission" date="2021-09" db="EMBL/GenBank/DDBJ databases">
        <authorList>
            <person name="Jia N."/>
            <person name="Wang J."/>
            <person name="Shi W."/>
            <person name="Du L."/>
            <person name="Sun Y."/>
            <person name="Zhan W."/>
            <person name="Jiang J."/>
            <person name="Wang Q."/>
            <person name="Zhang B."/>
            <person name="Ji P."/>
            <person name="Sakyi L.B."/>
            <person name="Cui X."/>
            <person name="Yuan T."/>
            <person name="Jiang B."/>
            <person name="Yang W."/>
            <person name="Lam T.T.-Y."/>
            <person name="Chang Q."/>
            <person name="Ding S."/>
            <person name="Wang X."/>
            <person name="Zhu J."/>
            <person name="Ruan X."/>
            <person name="Zhao L."/>
            <person name="Wei J."/>
            <person name="Que T."/>
            <person name="Du C."/>
            <person name="Cheng J."/>
            <person name="Dai P."/>
            <person name="Han X."/>
            <person name="Huang E."/>
            <person name="Gao Y."/>
            <person name="Liu J."/>
            <person name="Shao H."/>
            <person name="Ye R."/>
            <person name="Li L."/>
            <person name="Wei W."/>
            <person name="Wang X."/>
            <person name="Wang C."/>
            <person name="Huo Q."/>
            <person name="Li W."/>
            <person name="Guo W."/>
            <person name="Chen H."/>
            <person name="Chen S."/>
            <person name="Zhou L."/>
            <person name="Zhou L."/>
            <person name="Ni X."/>
            <person name="Tian J."/>
            <person name="Zhou Y."/>
            <person name="Sheng Y."/>
            <person name="Liu T."/>
            <person name="Pan Y."/>
            <person name="Xia L."/>
            <person name="Li J."/>
            <person name="Zhao F."/>
            <person name="Cao W."/>
        </authorList>
    </citation>
    <scope>NUCLEOTIDE SEQUENCE</scope>
    <source>
        <strain evidence="1">Rmic-2018</strain>
        <tissue evidence="1">Larvae</tissue>
    </source>
</reference>
<accession>A0A9J6D6N2</accession>
<proteinExistence type="predicted"/>
<keyword evidence="2" id="KW-1185">Reference proteome</keyword>
<organism evidence="1 2">
    <name type="scientific">Rhipicephalus microplus</name>
    <name type="common">Cattle tick</name>
    <name type="synonym">Boophilus microplus</name>
    <dbReference type="NCBI Taxonomy" id="6941"/>
    <lineage>
        <taxon>Eukaryota</taxon>
        <taxon>Metazoa</taxon>
        <taxon>Ecdysozoa</taxon>
        <taxon>Arthropoda</taxon>
        <taxon>Chelicerata</taxon>
        <taxon>Arachnida</taxon>
        <taxon>Acari</taxon>
        <taxon>Parasitiformes</taxon>
        <taxon>Ixodida</taxon>
        <taxon>Ixodoidea</taxon>
        <taxon>Ixodidae</taxon>
        <taxon>Rhipicephalinae</taxon>
        <taxon>Rhipicephalus</taxon>
        <taxon>Boophilus</taxon>
    </lineage>
</organism>
<name>A0A9J6D6N2_RHIMP</name>